<name>A0ABU6WWN8_9FABA</name>
<feature type="compositionally biased region" description="Polar residues" evidence="1">
    <location>
        <begin position="19"/>
        <end position="31"/>
    </location>
</feature>
<keyword evidence="3" id="KW-1185">Reference proteome</keyword>
<comment type="caution">
    <text evidence="2">The sequence shown here is derived from an EMBL/GenBank/DDBJ whole genome shotgun (WGS) entry which is preliminary data.</text>
</comment>
<sequence length="51" mass="5603">TVLSRTAASLHCRSFRSRAGTQLSNSGSRNVKSVLGRRRRLHEGGHTVSRV</sequence>
<evidence type="ECO:0000256" key="1">
    <source>
        <dbReference type="SAM" id="MobiDB-lite"/>
    </source>
</evidence>
<gene>
    <name evidence="2" type="ORF">PIB30_104921</name>
</gene>
<reference evidence="2 3" key="1">
    <citation type="journal article" date="2023" name="Plants (Basel)">
        <title>Bridging the Gap: Combining Genomics and Transcriptomics Approaches to Understand Stylosanthes scabra, an Orphan Legume from the Brazilian Caatinga.</title>
        <authorList>
            <person name="Ferreira-Neto J.R.C."/>
            <person name="da Silva M.D."/>
            <person name="Binneck E."/>
            <person name="de Melo N.F."/>
            <person name="da Silva R.H."/>
            <person name="de Melo A.L.T.M."/>
            <person name="Pandolfi V."/>
            <person name="Bustamante F.O."/>
            <person name="Brasileiro-Vidal A.C."/>
            <person name="Benko-Iseppon A.M."/>
        </authorList>
    </citation>
    <scope>NUCLEOTIDE SEQUENCE [LARGE SCALE GENOMIC DNA]</scope>
    <source>
        <tissue evidence="2">Leaves</tissue>
    </source>
</reference>
<protein>
    <submittedName>
        <fullName evidence="2">Uncharacterized protein</fullName>
    </submittedName>
</protein>
<accession>A0ABU6WWN8</accession>
<dbReference type="EMBL" id="JASCZI010184967">
    <property type="protein sequence ID" value="MED6190336.1"/>
    <property type="molecule type" value="Genomic_DNA"/>
</dbReference>
<evidence type="ECO:0000313" key="2">
    <source>
        <dbReference type="EMBL" id="MED6190336.1"/>
    </source>
</evidence>
<feature type="non-terminal residue" evidence="2">
    <location>
        <position position="51"/>
    </location>
</feature>
<dbReference type="Proteomes" id="UP001341840">
    <property type="component" value="Unassembled WGS sequence"/>
</dbReference>
<feature type="region of interest" description="Disordered" evidence="1">
    <location>
        <begin position="19"/>
        <end position="51"/>
    </location>
</feature>
<organism evidence="2 3">
    <name type="scientific">Stylosanthes scabra</name>
    <dbReference type="NCBI Taxonomy" id="79078"/>
    <lineage>
        <taxon>Eukaryota</taxon>
        <taxon>Viridiplantae</taxon>
        <taxon>Streptophyta</taxon>
        <taxon>Embryophyta</taxon>
        <taxon>Tracheophyta</taxon>
        <taxon>Spermatophyta</taxon>
        <taxon>Magnoliopsida</taxon>
        <taxon>eudicotyledons</taxon>
        <taxon>Gunneridae</taxon>
        <taxon>Pentapetalae</taxon>
        <taxon>rosids</taxon>
        <taxon>fabids</taxon>
        <taxon>Fabales</taxon>
        <taxon>Fabaceae</taxon>
        <taxon>Papilionoideae</taxon>
        <taxon>50 kb inversion clade</taxon>
        <taxon>dalbergioids sensu lato</taxon>
        <taxon>Dalbergieae</taxon>
        <taxon>Pterocarpus clade</taxon>
        <taxon>Stylosanthes</taxon>
    </lineage>
</organism>
<evidence type="ECO:0000313" key="3">
    <source>
        <dbReference type="Proteomes" id="UP001341840"/>
    </source>
</evidence>
<feature type="non-terminal residue" evidence="2">
    <location>
        <position position="1"/>
    </location>
</feature>
<proteinExistence type="predicted"/>